<dbReference type="SUPFAM" id="SSF48150">
    <property type="entry name" value="DNA-glycosylase"/>
    <property type="match status" value="1"/>
</dbReference>
<dbReference type="EMBL" id="LNTB01000001">
    <property type="protein sequence ID" value="KSW11334.1"/>
    <property type="molecule type" value="Genomic_DNA"/>
</dbReference>
<evidence type="ECO:0008006" key="3">
    <source>
        <dbReference type="Google" id="ProtNLM"/>
    </source>
</evidence>
<dbReference type="InterPro" id="IPR015254">
    <property type="entry name" value="AGOG-like"/>
</dbReference>
<gene>
    <name evidence="1" type="ORF">CF15_00220</name>
</gene>
<dbReference type="OrthoDB" id="15106at2157"/>
<name>A0A0V8RTF7_PYROC</name>
<dbReference type="GO" id="GO:0016799">
    <property type="term" value="F:hydrolase activity, hydrolyzing N-glycosyl compounds"/>
    <property type="evidence" value="ECO:0007669"/>
    <property type="project" value="InterPro"/>
</dbReference>
<dbReference type="Gene3D" id="1.10.340.30">
    <property type="entry name" value="Hypothetical protein, domain 2"/>
    <property type="match status" value="1"/>
</dbReference>
<dbReference type="Pfam" id="PF09171">
    <property type="entry name" value="AGOG"/>
    <property type="match status" value="1"/>
</dbReference>
<comment type="caution">
    <text evidence="1">The sequence shown here is derived from an EMBL/GenBank/DDBJ whole genome shotgun (WGS) entry which is preliminary data.</text>
</comment>
<dbReference type="RefSeq" id="WP_058370007.1">
    <property type="nucleotide sequence ID" value="NZ_LNTB01000001.1"/>
</dbReference>
<evidence type="ECO:0000313" key="1">
    <source>
        <dbReference type="EMBL" id="KSW11334.1"/>
    </source>
</evidence>
<keyword evidence="2" id="KW-1185">Reference proteome</keyword>
<dbReference type="Proteomes" id="UP000053352">
    <property type="component" value="Unassembled WGS sequence"/>
</dbReference>
<organism evidence="1 2">
    <name type="scientific">Pyrodictium occultum</name>
    <dbReference type="NCBI Taxonomy" id="2309"/>
    <lineage>
        <taxon>Archaea</taxon>
        <taxon>Thermoproteota</taxon>
        <taxon>Thermoprotei</taxon>
        <taxon>Desulfurococcales</taxon>
        <taxon>Pyrodictiaceae</taxon>
        <taxon>Pyrodictium</taxon>
    </lineage>
</organism>
<sequence>MCGALDLAWEPGSGAAALAITVNVHRVKALASVLREAPASAIDVIELNDPQYHAVKKLVSIHGEAAVALAAANALISYRLSMPGEKYWMEFAGWASKRPRPGSGRELVTEMKEFLAESRGNRMVGLQKARRLERALPALEKLLREPRKYSNLGLLVRELAGALGARLEEKTIVFAAKMAYYAYRALGIEVSGKDDIPLPLDRRMAVLTSASGLLDAPPDRVFTRHRAEAVKAWQMVAAESGIPGIHLDAVVWLPAQGIERNLRIGLEYAREEYACKLVDYSRGVIGWGLARRVAGEILYRDPYSMHS</sequence>
<dbReference type="Gene3D" id="1.10.1670.10">
    <property type="entry name" value="Helix-hairpin-Helix base-excision DNA repair enzymes (C-terminal)"/>
    <property type="match status" value="1"/>
</dbReference>
<dbReference type="GO" id="GO:0003906">
    <property type="term" value="F:DNA-(apurinic or apyrimidinic site) endonuclease activity"/>
    <property type="evidence" value="ECO:0007669"/>
    <property type="project" value="InterPro"/>
</dbReference>
<dbReference type="InterPro" id="IPR023170">
    <property type="entry name" value="HhH_base_excis_C"/>
</dbReference>
<proteinExistence type="predicted"/>
<accession>A0A0V8RTF7</accession>
<evidence type="ECO:0000313" key="2">
    <source>
        <dbReference type="Proteomes" id="UP000053352"/>
    </source>
</evidence>
<dbReference type="GO" id="GO:0006281">
    <property type="term" value="P:DNA repair"/>
    <property type="evidence" value="ECO:0007669"/>
    <property type="project" value="InterPro"/>
</dbReference>
<dbReference type="STRING" id="2309.CF15_00220"/>
<protein>
    <recommendedName>
        <fullName evidence="3">N-glycosylase</fullName>
    </recommendedName>
</protein>
<dbReference type="InterPro" id="IPR011257">
    <property type="entry name" value="DNA_glycosylase"/>
</dbReference>
<reference evidence="1 2" key="1">
    <citation type="submission" date="2015-11" db="EMBL/GenBank/DDBJ databases">
        <title>Genome sequence of Pyrodictium occultum PL-19, a marine hyperthermophilic archaeon isolated from Volcano, Italy.</title>
        <authorList>
            <person name="Utturkar S."/>
            <person name="Huber H."/>
            <person name="Leptihn S."/>
            <person name="Brown S."/>
            <person name="Stetter K.O."/>
            <person name="Podar M."/>
        </authorList>
    </citation>
    <scope>NUCLEOTIDE SEQUENCE [LARGE SCALE GENOMIC DNA]</scope>
    <source>
        <strain evidence="1 2">PL-19</strain>
    </source>
</reference>
<dbReference type="AlphaFoldDB" id="A0A0V8RTF7"/>